<evidence type="ECO:0000313" key="2">
    <source>
        <dbReference type="Proteomes" id="UP000314294"/>
    </source>
</evidence>
<sequence length="123" mass="13852">MYLSPNRHAPVFRKNGQLATSRSVPKFSQFFTGASGFIHDSSSLSALSLNSSWASLSFSNHSSCSRSLKKQSSSALLLTKDKITFQTIIRPEDWRRGTIYCWREQRLLSGIGLRKKAGLLQQR</sequence>
<keyword evidence="2" id="KW-1185">Reference proteome</keyword>
<comment type="caution">
    <text evidence="1">The sequence shown here is derived from an EMBL/GenBank/DDBJ whole genome shotgun (WGS) entry which is preliminary data.</text>
</comment>
<gene>
    <name evidence="1" type="ORF">EYF80_040337</name>
</gene>
<name>A0A4Z2G879_9TELE</name>
<organism evidence="1 2">
    <name type="scientific">Liparis tanakae</name>
    <name type="common">Tanaka's snailfish</name>
    <dbReference type="NCBI Taxonomy" id="230148"/>
    <lineage>
        <taxon>Eukaryota</taxon>
        <taxon>Metazoa</taxon>
        <taxon>Chordata</taxon>
        <taxon>Craniata</taxon>
        <taxon>Vertebrata</taxon>
        <taxon>Euteleostomi</taxon>
        <taxon>Actinopterygii</taxon>
        <taxon>Neopterygii</taxon>
        <taxon>Teleostei</taxon>
        <taxon>Neoteleostei</taxon>
        <taxon>Acanthomorphata</taxon>
        <taxon>Eupercaria</taxon>
        <taxon>Perciformes</taxon>
        <taxon>Cottioidei</taxon>
        <taxon>Cottales</taxon>
        <taxon>Liparidae</taxon>
        <taxon>Liparis</taxon>
    </lineage>
</organism>
<proteinExistence type="predicted"/>
<dbReference type="EMBL" id="SRLO01000656">
    <property type="protein sequence ID" value="TNN49441.1"/>
    <property type="molecule type" value="Genomic_DNA"/>
</dbReference>
<accession>A0A4Z2G879</accession>
<evidence type="ECO:0000313" key="1">
    <source>
        <dbReference type="EMBL" id="TNN49441.1"/>
    </source>
</evidence>
<dbReference type="AlphaFoldDB" id="A0A4Z2G879"/>
<reference evidence="1 2" key="1">
    <citation type="submission" date="2019-03" db="EMBL/GenBank/DDBJ databases">
        <title>First draft genome of Liparis tanakae, snailfish: a comprehensive survey of snailfish specific genes.</title>
        <authorList>
            <person name="Kim W."/>
            <person name="Song I."/>
            <person name="Jeong J.-H."/>
            <person name="Kim D."/>
            <person name="Kim S."/>
            <person name="Ryu S."/>
            <person name="Song J.Y."/>
            <person name="Lee S.K."/>
        </authorList>
    </citation>
    <scope>NUCLEOTIDE SEQUENCE [LARGE SCALE GENOMIC DNA]</scope>
    <source>
        <tissue evidence="1">Muscle</tissue>
    </source>
</reference>
<protein>
    <submittedName>
        <fullName evidence="1">Uncharacterized protein</fullName>
    </submittedName>
</protein>
<dbReference type="Proteomes" id="UP000314294">
    <property type="component" value="Unassembled WGS sequence"/>
</dbReference>